<dbReference type="EMBL" id="CP131061">
    <property type="protein sequence ID" value="WNY26412.1"/>
    <property type="molecule type" value="Genomic_DNA"/>
</dbReference>
<protein>
    <submittedName>
        <fullName evidence="2">Uncharacterized protein</fullName>
    </submittedName>
</protein>
<sequence length="69" mass="8707">MLYFLIYSLFIFCFYFPSCSKTFRIVFILLILNFYFLSPMTRLFKILIMGHHLFFFLKTFKFIYYLLYF</sequence>
<feature type="transmembrane region" description="Helical" evidence="1">
    <location>
        <begin position="46"/>
        <end position="67"/>
    </location>
</feature>
<keyword evidence="3" id="KW-1185">Reference proteome</keyword>
<dbReference type="AlphaFoldDB" id="A0AA96V4G2"/>
<keyword evidence="1" id="KW-0472">Membrane</keyword>
<evidence type="ECO:0000313" key="3">
    <source>
        <dbReference type="Proteomes" id="UP001304970"/>
    </source>
</evidence>
<accession>A0AA96V4G2</accession>
<dbReference type="Proteomes" id="UP001304970">
    <property type="component" value="Chromosome"/>
</dbReference>
<name>A0AA96V4G2_9EURY</name>
<reference evidence="2 3" key="1">
    <citation type="submission" date="2023-07" db="EMBL/GenBank/DDBJ databases">
        <title>Closed genome sequence of Methanosarcinaceae archaeon Am2.</title>
        <authorList>
            <person name="Poehlein A."/>
            <person name="Protasov E."/>
            <person name="Platt K."/>
            <person name="Reeh H."/>
            <person name="Daniel R."/>
            <person name="Brune A."/>
        </authorList>
    </citation>
    <scope>NUCLEOTIDE SEQUENCE [LARGE SCALE GENOMIC DNA]</scope>
    <source>
        <strain evidence="2 3">Am2</strain>
    </source>
</reference>
<proteinExistence type="predicted"/>
<evidence type="ECO:0000313" key="2">
    <source>
        <dbReference type="EMBL" id="WNY26412.1"/>
    </source>
</evidence>
<keyword evidence="1" id="KW-0812">Transmembrane</keyword>
<evidence type="ECO:0000256" key="1">
    <source>
        <dbReference type="SAM" id="Phobius"/>
    </source>
</evidence>
<gene>
    <name evidence="2" type="ORF">MsAm2_01730</name>
</gene>
<keyword evidence="1" id="KW-1133">Transmembrane helix</keyword>
<organism evidence="2 3">
    <name type="scientific">Methanolapillus ohkumae</name>
    <dbReference type="NCBI Taxonomy" id="3028298"/>
    <lineage>
        <taxon>Archaea</taxon>
        <taxon>Methanobacteriati</taxon>
        <taxon>Methanobacteriota</taxon>
        <taxon>Stenosarchaea group</taxon>
        <taxon>Methanomicrobia</taxon>
        <taxon>Methanosarcinales</taxon>
        <taxon>Methanosarcinaceae</taxon>
        <taxon>Methanolapillus</taxon>
    </lineage>
</organism>
<feature type="transmembrane region" description="Helical" evidence="1">
    <location>
        <begin position="6"/>
        <end position="34"/>
    </location>
</feature>